<feature type="compositionally biased region" description="Acidic residues" evidence="7">
    <location>
        <begin position="166"/>
        <end position="180"/>
    </location>
</feature>
<feature type="domain" description="Homeobox" evidence="8">
    <location>
        <begin position="286"/>
        <end position="346"/>
    </location>
</feature>
<dbReference type="GO" id="GO:0005634">
    <property type="term" value="C:nucleus"/>
    <property type="evidence" value="ECO:0007669"/>
    <property type="project" value="UniProtKB-SubCell"/>
</dbReference>
<evidence type="ECO:0000313" key="10">
    <source>
        <dbReference type="Proteomes" id="UP000652761"/>
    </source>
</evidence>
<dbReference type="PANTHER" id="PTHR15467">
    <property type="entry name" value="ZINC-FINGERS AND HOMEOBOXES RELATED"/>
    <property type="match status" value="1"/>
</dbReference>
<feature type="region of interest" description="Disordered" evidence="7">
    <location>
        <begin position="343"/>
        <end position="364"/>
    </location>
</feature>
<dbReference type="GO" id="GO:0000981">
    <property type="term" value="F:DNA-binding transcription factor activity, RNA polymerase II-specific"/>
    <property type="evidence" value="ECO:0007669"/>
    <property type="project" value="TreeGrafter"/>
</dbReference>
<reference evidence="9" key="1">
    <citation type="submission" date="2017-07" db="EMBL/GenBank/DDBJ databases">
        <title>Taro Niue Genome Assembly and Annotation.</title>
        <authorList>
            <person name="Atibalentja N."/>
            <person name="Keating K."/>
            <person name="Fields C.J."/>
        </authorList>
    </citation>
    <scope>NUCLEOTIDE SEQUENCE</scope>
    <source>
        <strain evidence="9">Niue_2</strain>
        <tissue evidence="9">Leaf</tissue>
    </source>
</reference>
<evidence type="ECO:0000313" key="9">
    <source>
        <dbReference type="EMBL" id="MQL96387.1"/>
    </source>
</evidence>
<gene>
    <name evidence="9" type="ORF">Taro_029061</name>
</gene>
<evidence type="ECO:0000256" key="3">
    <source>
        <dbReference type="ARBA" id="ARBA00023155"/>
    </source>
</evidence>
<proteinExistence type="predicted"/>
<organism evidence="9 10">
    <name type="scientific">Colocasia esculenta</name>
    <name type="common">Wild taro</name>
    <name type="synonym">Arum esculentum</name>
    <dbReference type="NCBI Taxonomy" id="4460"/>
    <lineage>
        <taxon>Eukaryota</taxon>
        <taxon>Viridiplantae</taxon>
        <taxon>Streptophyta</taxon>
        <taxon>Embryophyta</taxon>
        <taxon>Tracheophyta</taxon>
        <taxon>Spermatophyta</taxon>
        <taxon>Magnoliopsida</taxon>
        <taxon>Liliopsida</taxon>
        <taxon>Araceae</taxon>
        <taxon>Aroideae</taxon>
        <taxon>Colocasieae</taxon>
        <taxon>Colocasia</taxon>
    </lineage>
</organism>
<name>A0A843VQ04_COLES</name>
<dbReference type="InterPro" id="IPR001356">
    <property type="entry name" value="HD"/>
</dbReference>
<feature type="region of interest" description="Disordered" evidence="7">
    <location>
        <begin position="248"/>
        <end position="282"/>
    </location>
</feature>
<dbReference type="InterPro" id="IPR009057">
    <property type="entry name" value="Homeodomain-like_sf"/>
</dbReference>
<comment type="caution">
    <text evidence="9">The sequence shown here is derived from an EMBL/GenBank/DDBJ whole genome shotgun (WGS) entry which is preliminary data.</text>
</comment>
<keyword evidence="4 5" id="KW-0539">Nucleus</keyword>
<evidence type="ECO:0000256" key="1">
    <source>
        <dbReference type="ARBA" id="ARBA00004123"/>
    </source>
</evidence>
<feature type="compositionally biased region" description="Basic and acidic residues" evidence="7">
    <location>
        <begin position="84"/>
        <end position="93"/>
    </location>
</feature>
<dbReference type="PROSITE" id="PS50071">
    <property type="entry name" value="HOMEOBOX_2"/>
    <property type="match status" value="1"/>
</dbReference>
<dbReference type="Pfam" id="PF00046">
    <property type="entry name" value="Homeodomain"/>
    <property type="match status" value="1"/>
</dbReference>
<feature type="region of interest" description="Disordered" evidence="7">
    <location>
        <begin position="146"/>
        <end position="183"/>
    </location>
</feature>
<evidence type="ECO:0000256" key="6">
    <source>
        <dbReference type="RuleBase" id="RU000682"/>
    </source>
</evidence>
<dbReference type="SUPFAM" id="SSF46689">
    <property type="entry name" value="Homeodomain-like"/>
    <property type="match status" value="1"/>
</dbReference>
<evidence type="ECO:0000256" key="2">
    <source>
        <dbReference type="ARBA" id="ARBA00023125"/>
    </source>
</evidence>
<dbReference type="Proteomes" id="UP000652761">
    <property type="component" value="Unassembled WGS sequence"/>
</dbReference>
<feature type="DNA-binding region" description="Homeobox" evidence="5">
    <location>
        <begin position="288"/>
        <end position="347"/>
    </location>
</feature>
<evidence type="ECO:0000256" key="7">
    <source>
        <dbReference type="SAM" id="MobiDB-lite"/>
    </source>
</evidence>
<evidence type="ECO:0000256" key="5">
    <source>
        <dbReference type="PROSITE-ProRule" id="PRU00108"/>
    </source>
</evidence>
<keyword evidence="10" id="KW-1185">Reference proteome</keyword>
<dbReference type="Gene3D" id="1.10.10.60">
    <property type="entry name" value="Homeodomain-like"/>
    <property type="match status" value="1"/>
</dbReference>
<dbReference type="OrthoDB" id="514822at2759"/>
<keyword evidence="2 5" id="KW-0238">DNA-binding</keyword>
<evidence type="ECO:0000259" key="8">
    <source>
        <dbReference type="PROSITE" id="PS50071"/>
    </source>
</evidence>
<evidence type="ECO:0000256" key="4">
    <source>
        <dbReference type="ARBA" id="ARBA00023242"/>
    </source>
</evidence>
<keyword evidence="3 5" id="KW-0371">Homeobox</keyword>
<dbReference type="SMART" id="SM00389">
    <property type="entry name" value="HOX"/>
    <property type="match status" value="1"/>
</dbReference>
<dbReference type="CDD" id="cd00086">
    <property type="entry name" value="homeodomain"/>
    <property type="match status" value="1"/>
</dbReference>
<feature type="compositionally biased region" description="Acidic residues" evidence="7">
    <location>
        <begin position="148"/>
        <end position="157"/>
    </location>
</feature>
<dbReference type="EMBL" id="NMUH01001912">
    <property type="protein sequence ID" value="MQL96387.1"/>
    <property type="molecule type" value="Genomic_DNA"/>
</dbReference>
<feature type="region of interest" description="Disordered" evidence="7">
    <location>
        <begin position="69"/>
        <end position="100"/>
    </location>
</feature>
<comment type="subcellular location">
    <subcellularLocation>
        <location evidence="1 5 6">Nucleus</location>
    </subcellularLocation>
</comment>
<feature type="compositionally biased region" description="Acidic residues" evidence="7">
    <location>
        <begin position="268"/>
        <end position="279"/>
    </location>
</feature>
<sequence>MAAAAATSPSSMASGVIVSSQFGARRGNWSRVVSPSSVVAATSSSSGRSPSLRLRLSLPSRFQSLVTYARRRKNSSAASRIGTPKKEKKSEHADDLEEEDIDEDAFEALFNLLEEDLKNDNMSDDDMDDELTEEDLARLEQELTAALGDEDDDDDDFSGGVPSESSDLESMDDGEEDEEEYKLPRLKNWQLRRLASALKNGRRKTSIKNLSAELGLDRALVLDLLREPPPNLLLMAASLPDKVAETLSKADHEQGTPMESLPVQTDTAETESKEEEEEEMPVHIMTTRWSNNKRLKKVQVETLERVYARTKRPTNAMISSIVHVTNLPWKTVIKWFEDKRVQDGVPDHHRKPFRRPESETVFSG</sequence>
<dbReference type="GO" id="GO:0003677">
    <property type="term" value="F:DNA binding"/>
    <property type="evidence" value="ECO:0007669"/>
    <property type="project" value="UniProtKB-UniRule"/>
</dbReference>
<dbReference type="AlphaFoldDB" id="A0A843VQ04"/>
<accession>A0A843VQ04</accession>
<protein>
    <recommendedName>
        <fullName evidence="8">Homeobox domain-containing protein</fullName>
    </recommendedName>
</protein>
<feature type="region of interest" description="Disordered" evidence="7">
    <location>
        <begin position="33"/>
        <end position="52"/>
    </location>
</feature>
<dbReference type="PANTHER" id="PTHR15467:SF9">
    <property type="entry name" value="HOMEOBOX DOMAIN-CONTAINING PROTEIN"/>
    <property type="match status" value="1"/>
</dbReference>